<evidence type="ECO:0000256" key="3">
    <source>
        <dbReference type="ARBA" id="ARBA00022475"/>
    </source>
</evidence>
<comment type="similarity">
    <text evidence="7 8">Belongs to the drug/metabolite transporter (DMT) superfamily. Small multidrug resistance (SMR) (TC 2.A.7.1) family.</text>
</comment>
<dbReference type="Pfam" id="PF00893">
    <property type="entry name" value="Multi_Drug_Res"/>
    <property type="match status" value="1"/>
</dbReference>
<comment type="subcellular location">
    <subcellularLocation>
        <location evidence="1 8">Cell membrane</location>
        <topology evidence="1 8">Multi-pass membrane protein</topology>
    </subcellularLocation>
</comment>
<accession>A0ABQ0QK63</accession>
<evidence type="ECO:0000256" key="1">
    <source>
        <dbReference type="ARBA" id="ARBA00004651"/>
    </source>
</evidence>
<evidence type="ECO:0000256" key="5">
    <source>
        <dbReference type="ARBA" id="ARBA00022989"/>
    </source>
</evidence>
<dbReference type="RefSeq" id="WP_267288063.1">
    <property type="nucleotide sequence ID" value="NZ_BAQB01000022.1"/>
</dbReference>
<keyword evidence="3" id="KW-1003">Cell membrane</keyword>
<dbReference type="InterPro" id="IPR037185">
    <property type="entry name" value="EmrE-like"/>
</dbReference>
<protein>
    <submittedName>
        <fullName evidence="10">Quaternary ammonium compound resistance protein</fullName>
    </submittedName>
</protein>
<feature type="transmembrane region" description="Helical" evidence="9">
    <location>
        <begin position="84"/>
        <end position="103"/>
    </location>
</feature>
<reference evidence="10" key="1">
    <citation type="submission" date="2013-04" db="EMBL/GenBank/DDBJ databases">
        <title>The genome sequencing project of 58 acetic acid bacteria.</title>
        <authorList>
            <person name="Okamoto-Kainuma A."/>
            <person name="Ishikawa M."/>
            <person name="Umino S."/>
            <person name="Koizumi Y."/>
            <person name="Shiwa Y."/>
            <person name="Yoshikawa H."/>
            <person name="Matsutani M."/>
            <person name="Matsushita K."/>
        </authorList>
    </citation>
    <scope>NUCLEOTIDE SEQUENCE</scope>
    <source>
        <strain evidence="10">NBRC 106556</strain>
    </source>
</reference>
<keyword evidence="11" id="KW-1185">Reference proteome</keyword>
<keyword evidence="2" id="KW-0813">Transport</keyword>
<comment type="caution">
    <text evidence="10">The sequence shown here is derived from an EMBL/GenBank/DDBJ whole genome shotgun (WGS) entry which is preliminary data.</text>
</comment>
<feature type="transmembrane region" description="Helical" evidence="9">
    <location>
        <begin position="57"/>
        <end position="78"/>
    </location>
</feature>
<evidence type="ECO:0000256" key="2">
    <source>
        <dbReference type="ARBA" id="ARBA00022448"/>
    </source>
</evidence>
<evidence type="ECO:0000256" key="9">
    <source>
        <dbReference type="SAM" id="Phobius"/>
    </source>
</evidence>
<evidence type="ECO:0000256" key="4">
    <source>
        <dbReference type="ARBA" id="ARBA00022692"/>
    </source>
</evidence>
<keyword evidence="6 9" id="KW-0472">Membrane</keyword>
<evidence type="ECO:0000313" key="11">
    <source>
        <dbReference type="Proteomes" id="UP001062443"/>
    </source>
</evidence>
<dbReference type="InterPro" id="IPR045324">
    <property type="entry name" value="Small_multidrug_res"/>
</dbReference>
<name>A0ABQ0QK63_9PROT</name>
<proteinExistence type="inferred from homology"/>
<sequence length="109" mass="11710">MTYFYLMIAIVAETIATSLLKQSEGFTRLVPTLLMGCGYIVAFYALSLALKDIPTGVAYAIWSGIGIVLISAVAWVFQGQKLDIPAMIGMAFIIAGVVIMNVFSKTASH</sequence>
<dbReference type="PANTHER" id="PTHR30561">
    <property type="entry name" value="SMR FAMILY PROTON-DEPENDENT DRUG EFFLUX TRANSPORTER SUGE"/>
    <property type="match status" value="1"/>
</dbReference>
<dbReference type="EMBL" id="BAQB01000022">
    <property type="protein sequence ID" value="GBR47677.1"/>
    <property type="molecule type" value="Genomic_DNA"/>
</dbReference>
<dbReference type="Gene3D" id="1.10.3730.20">
    <property type="match status" value="1"/>
</dbReference>
<dbReference type="Proteomes" id="UP001062443">
    <property type="component" value="Unassembled WGS sequence"/>
</dbReference>
<keyword evidence="5 9" id="KW-1133">Transmembrane helix</keyword>
<feature type="transmembrane region" description="Helical" evidence="9">
    <location>
        <begin position="29"/>
        <end position="50"/>
    </location>
</feature>
<evidence type="ECO:0000256" key="7">
    <source>
        <dbReference type="ARBA" id="ARBA00038032"/>
    </source>
</evidence>
<keyword evidence="4 8" id="KW-0812">Transmembrane</keyword>
<dbReference type="SUPFAM" id="SSF103481">
    <property type="entry name" value="Multidrug resistance efflux transporter EmrE"/>
    <property type="match status" value="1"/>
</dbReference>
<dbReference type="PANTHER" id="PTHR30561:SF1">
    <property type="entry name" value="MULTIDRUG TRANSPORTER EMRE"/>
    <property type="match status" value="1"/>
</dbReference>
<organism evidence="10 11">
    <name type="scientific">Neokomagataea tanensis NBRC 106556</name>
    <dbReference type="NCBI Taxonomy" id="1223519"/>
    <lineage>
        <taxon>Bacteria</taxon>
        <taxon>Pseudomonadati</taxon>
        <taxon>Pseudomonadota</taxon>
        <taxon>Alphaproteobacteria</taxon>
        <taxon>Acetobacterales</taxon>
        <taxon>Acetobacteraceae</taxon>
        <taxon>Neokomagataea</taxon>
    </lineage>
</organism>
<evidence type="ECO:0000256" key="6">
    <source>
        <dbReference type="ARBA" id="ARBA00023136"/>
    </source>
</evidence>
<evidence type="ECO:0000256" key="8">
    <source>
        <dbReference type="RuleBase" id="RU003942"/>
    </source>
</evidence>
<gene>
    <name evidence="10" type="ORF">AA106556_1536</name>
</gene>
<evidence type="ECO:0000313" key="10">
    <source>
        <dbReference type="EMBL" id="GBR47677.1"/>
    </source>
</evidence>
<dbReference type="InterPro" id="IPR000390">
    <property type="entry name" value="Small_drug/metabolite_transptr"/>
</dbReference>